<organism evidence="20 21">
    <name type="scientific">Corvus moneduloides</name>
    <name type="common">New Caledonian crow</name>
    <dbReference type="NCBI Taxonomy" id="1196302"/>
    <lineage>
        <taxon>Eukaryota</taxon>
        <taxon>Metazoa</taxon>
        <taxon>Chordata</taxon>
        <taxon>Craniata</taxon>
        <taxon>Vertebrata</taxon>
        <taxon>Euteleostomi</taxon>
        <taxon>Archelosauria</taxon>
        <taxon>Archosauria</taxon>
        <taxon>Dinosauria</taxon>
        <taxon>Saurischia</taxon>
        <taxon>Theropoda</taxon>
        <taxon>Coelurosauria</taxon>
        <taxon>Aves</taxon>
        <taxon>Neognathae</taxon>
        <taxon>Neoaves</taxon>
        <taxon>Telluraves</taxon>
        <taxon>Australaves</taxon>
        <taxon>Passeriformes</taxon>
        <taxon>Corvoidea</taxon>
        <taxon>Corvidae</taxon>
        <taxon>Corvus</taxon>
    </lineage>
</organism>
<evidence type="ECO:0000256" key="19">
    <source>
        <dbReference type="ARBA" id="ARBA00045830"/>
    </source>
</evidence>
<evidence type="ECO:0000256" key="9">
    <source>
        <dbReference type="ARBA" id="ARBA00023015"/>
    </source>
</evidence>
<evidence type="ECO:0000256" key="18">
    <source>
        <dbReference type="ARBA" id="ARBA00042969"/>
    </source>
</evidence>
<keyword evidence="21" id="KW-1185">Reference proteome</keyword>
<dbReference type="PANTHER" id="PTHR12599">
    <property type="entry name" value="PTERIN-4-ALPHA-CARBINOLAMINE DEHYDRATASE"/>
    <property type="match status" value="1"/>
</dbReference>
<evidence type="ECO:0000256" key="14">
    <source>
        <dbReference type="ARBA" id="ARBA00030497"/>
    </source>
</evidence>
<evidence type="ECO:0000256" key="5">
    <source>
        <dbReference type="ARBA" id="ARBA00013252"/>
    </source>
</evidence>
<protein>
    <recommendedName>
        <fullName evidence="16">Pterin-4-alpha-carbinolamine dehydratase</fullName>
        <ecNumber evidence="5">4.2.1.96</ecNumber>
    </recommendedName>
    <alternativeName>
        <fullName evidence="14">4-alpha-hydroxy-tetrahydropterin dehydratase</fullName>
    </alternativeName>
    <alternativeName>
        <fullName evidence="18">Dimerization cofactor of hepatocyte nuclear factor 1-alpha</fullName>
    </alternativeName>
    <alternativeName>
        <fullName evidence="17">Phenylalanine hydroxylase-stimulating protein</fullName>
    </alternativeName>
    <alternativeName>
        <fullName evidence="15">Pterin carbinolamine dehydratase</fullName>
    </alternativeName>
</protein>
<dbReference type="GO" id="GO:0006729">
    <property type="term" value="P:tetrahydrobiopterin biosynthetic process"/>
    <property type="evidence" value="ECO:0007669"/>
    <property type="project" value="UniProtKB-KW"/>
</dbReference>
<comment type="similarity">
    <text evidence="4">Belongs to the pterin-4-alpha-carbinolamine dehydratase family.</text>
</comment>
<dbReference type="Gene3D" id="3.30.1360.20">
    <property type="entry name" value="Transcriptional coactivator/pterin dehydratase"/>
    <property type="match status" value="1"/>
</dbReference>
<dbReference type="Proteomes" id="UP000694553">
    <property type="component" value="Unassembled WGS sequence"/>
</dbReference>
<dbReference type="AlphaFoldDB" id="A0A8C3DPU0"/>
<evidence type="ECO:0000313" key="20">
    <source>
        <dbReference type="Ensembl" id="ENSCMUP00000008780.1"/>
    </source>
</evidence>
<evidence type="ECO:0000256" key="7">
    <source>
        <dbReference type="ARBA" id="ARBA00022990"/>
    </source>
</evidence>
<evidence type="ECO:0000256" key="1">
    <source>
        <dbReference type="ARBA" id="ARBA00001554"/>
    </source>
</evidence>
<keyword evidence="8" id="KW-0783">Tetrahydrobiopterin biosynthesis</keyword>
<evidence type="ECO:0000256" key="6">
    <source>
        <dbReference type="ARBA" id="ARBA00022490"/>
    </source>
</evidence>
<dbReference type="PANTHER" id="PTHR12599:SF13">
    <property type="entry name" value="PTERIN-4-ALPHA-CARBINOLAMINE DEHYDRATASE"/>
    <property type="match status" value="1"/>
</dbReference>
<proteinExistence type="inferred from homology"/>
<comment type="function">
    <text evidence="19">Involved in tetrahydrobiopterin biosynthesis. Seems to both prevent the formation of 7-pterins and accelerate the formation of quinonoid-BH2. Coactivator for HNF1A-dependent transcription. Regulates the dimerization of homeodomain protein HNF1A and enhances its transcriptional activity. Also acts as a coactivator for HNF1B-dependent transcription.</text>
</comment>
<comment type="catalytic activity">
    <reaction evidence="1">
        <text>(4aS,6R)-4a-hydroxy-L-erythro-5,6,7,8-tetrahydrobiopterin = (6R)-L-erythro-6,7-dihydrobiopterin + H2O</text>
        <dbReference type="Rhea" id="RHEA:11920"/>
        <dbReference type="ChEBI" id="CHEBI:15377"/>
        <dbReference type="ChEBI" id="CHEBI:15642"/>
        <dbReference type="ChEBI" id="CHEBI:43120"/>
        <dbReference type="EC" id="4.2.1.96"/>
    </reaction>
</comment>
<dbReference type="InterPro" id="IPR001533">
    <property type="entry name" value="Pterin_deHydtase"/>
</dbReference>
<reference evidence="21" key="1">
    <citation type="submission" date="2019-10" db="EMBL/GenBank/DDBJ databases">
        <title>Corvus moneduloides (New Caledonian crow) genome, bCorMon1, primary haplotype.</title>
        <authorList>
            <person name="Rutz C."/>
            <person name="Fungtammasan C."/>
            <person name="Mountcastle J."/>
            <person name="Formenti G."/>
            <person name="Chow W."/>
            <person name="Howe K."/>
            <person name="Steele M.P."/>
            <person name="Fernandes J."/>
            <person name="Gilbert M.T.P."/>
            <person name="Fedrigo O."/>
            <person name="Jarvis E.D."/>
            <person name="Gemmell N."/>
        </authorList>
    </citation>
    <scope>NUCLEOTIDE SEQUENCE [LARGE SCALE GENOMIC DNA]</scope>
</reference>
<keyword evidence="10" id="KW-0010">Activator</keyword>
<keyword evidence="11" id="KW-0804">Transcription</keyword>
<evidence type="ECO:0000256" key="2">
    <source>
        <dbReference type="ARBA" id="ARBA00004123"/>
    </source>
</evidence>
<evidence type="ECO:0000256" key="13">
    <source>
        <dbReference type="ARBA" id="ARBA00023242"/>
    </source>
</evidence>
<keyword evidence="9" id="KW-0805">Transcription regulation</keyword>
<name>A0A8C3DPU0_CORMO</name>
<reference evidence="20" key="3">
    <citation type="submission" date="2025-09" db="UniProtKB">
        <authorList>
            <consortium name="Ensembl"/>
        </authorList>
    </citation>
    <scope>IDENTIFICATION</scope>
</reference>
<evidence type="ECO:0000256" key="16">
    <source>
        <dbReference type="ARBA" id="ARBA00040209"/>
    </source>
</evidence>
<gene>
    <name evidence="20" type="primary">PCBD1</name>
</gene>
<dbReference type="InterPro" id="IPR036428">
    <property type="entry name" value="PCD_sf"/>
</dbReference>
<evidence type="ECO:0000256" key="4">
    <source>
        <dbReference type="ARBA" id="ARBA00006472"/>
    </source>
</evidence>
<dbReference type="Ensembl" id="ENSCMUT00000009451.2">
    <property type="protein sequence ID" value="ENSCMUP00000008780.1"/>
    <property type="gene ID" value="ENSCMUG00000005656.2"/>
</dbReference>
<evidence type="ECO:0000256" key="12">
    <source>
        <dbReference type="ARBA" id="ARBA00023239"/>
    </source>
</evidence>
<evidence type="ECO:0000256" key="11">
    <source>
        <dbReference type="ARBA" id="ARBA00023163"/>
    </source>
</evidence>
<dbReference type="Pfam" id="PF01329">
    <property type="entry name" value="Pterin_4a"/>
    <property type="match status" value="1"/>
</dbReference>
<keyword evidence="13" id="KW-0539">Nucleus</keyword>
<dbReference type="GO" id="GO:0005634">
    <property type="term" value="C:nucleus"/>
    <property type="evidence" value="ECO:0007669"/>
    <property type="project" value="UniProtKB-SubCell"/>
</dbReference>
<sequence>MTHGMPHYSEHLLHPTSATLIFSSLSFPWCQAGKAHRLSTEEREQLLPNLRAVGWNEVEGRDAIFKEFHFKDFNRAFGFMTRVALQAEKLDHHPEWFNVYNKVRNRDCGDKAENFREQIPFLREKTGAASPVHIRRTSSLRCYFHTTASLWLSQILSSSFFPVQLSSSCHRLAPGLLFKISIK</sequence>
<keyword evidence="6" id="KW-0963">Cytoplasm</keyword>
<evidence type="ECO:0000256" key="3">
    <source>
        <dbReference type="ARBA" id="ARBA00004496"/>
    </source>
</evidence>
<evidence type="ECO:0000256" key="10">
    <source>
        <dbReference type="ARBA" id="ARBA00023159"/>
    </source>
</evidence>
<evidence type="ECO:0000256" key="17">
    <source>
        <dbReference type="ARBA" id="ARBA00042558"/>
    </source>
</evidence>
<dbReference type="GO" id="GO:0008124">
    <property type="term" value="F:4-alpha-hydroxytetrahydrobiopterin dehydratase activity"/>
    <property type="evidence" value="ECO:0007669"/>
    <property type="project" value="UniProtKB-EC"/>
</dbReference>
<reference evidence="20" key="2">
    <citation type="submission" date="2025-08" db="UniProtKB">
        <authorList>
            <consortium name="Ensembl"/>
        </authorList>
    </citation>
    <scope>IDENTIFICATION</scope>
</reference>
<dbReference type="EC" id="4.2.1.96" evidence="5"/>
<dbReference type="GO" id="GO:0005737">
    <property type="term" value="C:cytoplasm"/>
    <property type="evidence" value="ECO:0007669"/>
    <property type="project" value="UniProtKB-SubCell"/>
</dbReference>
<evidence type="ECO:0000256" key="8">
    <source>
        <dbReference type="ARBA" id="ARBA00023007"/>
    </source>
</evidence>
<comment type="subcellular location">
    <subcellularLocation>
        <location evidence="3">Cytoplasm</location>
    </subcellularLocation>
    <subcellularLocation>
        <location evidence="2">Nucleus</location>
    </subcellularLocation>
</comment>
<accession>A0A8C3DPU0</accession>
<evidence type="ECO:0000313" key="21">
    <source>
        <dbReference type="Proteomes" id="UP000694553"/>
    </source>
</evidence>
<keyword evidence="12" id="KW-0456">Lyase</keyword>
<evidence type="ECO:0000256" key="15">
    <source>
        <dbReference type="ARBA" id="ARBA00031023"/>
    </source>
</evidence>
<dbReference type="SUPFAM" id="SSF55248">
    <property type="entry name" value="PCD-like"/>
    <property type="match status" value="1"/>
</dbReference>
<keyword evidence="7" id="KW-0007">Acetylation</keyword>